<gene>
    <name evidence="10" type="primary">accB</name>
    <name evidence="10" type="ORF">K4A83_10125</name>
</gene>
<proteinExistence type="predicted"/>
<evidence type="ECO:0000256" key="8">
    <source>
        <dbReference type="RuleBase" id="RU364072"/>
    </source>
</evidence>
<dbReference type="PRINTS" id="PR01071">
    <property type="entry name" value="ACOABIOTINCC"/>
</dbReference>
<dbReference type="InterPro" id="IPR001249">
    <property type="entry name" value="AcCoA_biotinCC"/>
</dbReference>
<dbReference type="Proteomes" id="UP001526426">
    <property type="component" value="Unassembled WGS sequence"/>
</dbReference>
<dbReference type="EMBL" id="JAIHOM010000041">
    <property type="protein sequence ID" value="MCW6036617.1"/>
    <property type="molecule type" value="Genomic_DNA"/>
</dbReference>
<dbReference type="InterPro" id="IPR050709">
    <property type="entry name" value="Biotin_Carboxyl_Carrier/Decarb"/>
</dbReference>
<dbReference type="CDD" id="cd06850">
    <property type="entry name" value="biotinyl_domain"/>
    <property type="match status" value="1"/>
</dbReference>
<feature type="domain" description="Lipoyl-binding" evidence="9">
    <location>
        <begin position="81"/>
        <end position="159"/>
    </location>
</feature>
<keyword evidence="7 8" id="KW-0092">Biotin</keyword>
<evidence type="ECO:0000256" key="2">
    <source>
        <dbReference type="ARBA" id="ARBA00017562"/>
    </source>
</evidence>
<sequence length="161" mass="17127">MPIDFQQVRELLAAIANTDIVELQLKDNDFELTVRKGGAAMPTVASDGVSVAMIPSPPAVVPPPSPSPPPVESPAPPTVDPKWVEITSPMVGTFYRAPAPDEPPFVDVGEAVRVGQTVCIIEAMKLMNEIESEVAGQIVEVLVANGESVEYGQVLMRVNPN</sequence>
<dbReference type="InterPro" id="IPR011053">
    <property type="entry name" value="Single_hybrid_motif"/>
</dbReference>
<comment type="pathway">
    <text evidence="1 8">Lipid metabolism; fatty acid biosynthesis.</text>
</comment>
<evidence type="ECO:0000256" key="5">
    <source>
        <dbReference type="ARBA" id="ARBA00023098"/>
    </source>
</evidence>
<evidence type="ECO:0000259" key="9">
    <source>
        <dbReference type="PROSITE" id="PS50968"/>
    </source>
</evidence>
<reference evidence="10 11" key="1">
    <citation type="submission" date="2021-08" db="EMBL/GenBank/DDBJ databases">
        <title>Draft genome sequence of Spirulina subsalsa with high tolerance to salinity and hype-accumulation of phycocyanin.</title>
        <authorList>
            <person name="Pei H."/>
            <person name="Jiang L."/>
        </authorList>
    </citation>
    <scope>NUCLEOTIDE SEQUENCE [LARGE SCALE GENOMIC DNA]</scope>
    <source>
        <strain evidence="10 11">FACHB-351</strain>
    </source>
</reference>
<keyword evidence="10" id="KW-0436">Ligase</keyword>
<comment type="function">
    <text evidence="8">This protein is a component of the acetyl coenzyme A carboxylase complex; first, biotin carboxylase catalyzes the carboxylation of the carrier protein and then the transcarboxylase transfers the carboxyl group to form malonyl-CoA.</text>
</comment>
<evidence type="ECO:0000256" key="7">
    <source>
        <dbReference type="ARBA" id="ARBA00023267"/>
    </source>
</evidence>
<dbReference type="PROSITE" id="PS50968">
    <property type="entry name" value="BIOTINYL_LIPOYL"/>
    <property type="match status" value="1"/>
</dbReference>
<dbReference type="NCBIfam" id="NF005457">
    <property type="entry name" value="PRK07051.1"/>
    <property type="match status" value="1"/>
</dbReference>
<keyword evidence="3 8" id="KW-0444">Lipid biosynthesis</keyword>
<dbReference type="Gene3D" id="2.40.50.100">
    <property type="match status" value="1"/>
</dbReference>
<protein>
    <recommendedName>
        <fullName evidence="2 8">Biotin carboxyl carrier protein of acetyl-CoA carboxylase</fullName>
    </recommendedName>
</protein>
<dbReference type="SUPFAM" id="SSF51230">
    <property type="entry name" value="Single hybrid motif"/>
    <property type="match status" value="1"/>
</dbReference>
<dbReference type="GO" id="GO:0003989">
    <property type="term" value="F:acetyl-CoA carboxylase activity"/>
    <property type="evidence" value="ECO:0007669"/>
    <property type="project" value="UniProtKB-EC"/>
</dbReference>
<evidence type="ECO:0000313" key="11">
    <source>
        <dbReference type="Proteomes" id="UP001526426"/>
    </source>
</evidence>
<comment type="caution">
    <text evidence="10">The sequence shown here is derived from an EMBL/GenBank/DDBJ whole genome shotgun (WGS) entry which is preliminary data.</text>
</comment>
<dbReference type="InterPro" id="IPR001882">
    <property type="entry name" value="Biotin_BS"/>
</dbReference>
<evidence type="ECO:0000313" key="10">
    <source>
        <dbReference type="EMBL" id="MCW6036617.1"/>
    </source>
</evidence>
<keyword evidence="5 8" id="KW-0443">Lipid metabolism</keyword>
<dbReference type="NCBIfam" id="TIGR00531">
    <property type="entry name" value="BCCP"/>
    <property type="match status" value="1"/>
</dbReference>
<dbReference type="InterPro" id="IPR000089">
    <property type="entry name" value="Biotin_lipoyl"/>
</dbReference>
<organism evidence="10 11">
    <name type="scientific">Spirulina subsalsa FACHB-351</name>
    <dbReference type="NCBI Taxonomy" id="234711"/>
    <lineage>
        <taxon>Bacteria</taxon>
        <taxon>Bacillati</taxon>
        <taxon>Cyanobacteriota</taxon>
        <taxon>Cyanophyceae</taxon>
        <taxon>Spirulinales</taxon>
        <taxon>Spirulinaceae</taxon>
        <taxon>Spirulina</taxon>
    </lineage>
</organism>
<dbReference type="PANTHER" id="PTHR45266">
    <property type="entry name" value="OXALOACETATE DECARBOXYLASE ALPHA CHAIN"/>
    <property type="match status" value="1"/>
</dbReference>
<name>A0ABT3L583_9CYAN</name>
<evidence type="ECO:0000256" key="1">
    <source>
        <dbReference type="ARBA" id="ARBA00005194"/>
    </source>
</evidence>
<keyword evidence="11" id="KW-1185">Reference proteome</keyword>
<accession>A0ABT3L583</accession>
<dbReference type="RefSeq" id="WP_265264392.1">
    <property type="nucleotide sequence ID" value="NZ_JAIHOM010000041.1"/>
</dbReference>
<dbReference type="PANTHER" id="PTHR45266:SF3">
    <property type="entry name" value="OXALOACETATE DECARBOXYLASE ALPHA CHAIN"/>
    <property type="match status" value="1"/>
</dbReference>
<evidence type="ECO:0000256" key="3">
    <source>
        <dbReference type="ARBA" id="ARBA00022516"/>
    </source>
</evidence>
<dbReference type="Pfam" id="PF00364">
    <property type="entry name" value="Biotin_lipoyl"/>
    <property type="match status" value="1"/>
</dbReference>
<evidence type="ECO:0000256" key="4">
    <source>
        <dbReference type="ARBA" id="ARBA00022832"/>
    </source>
</evidence>
<keyword evidence="6 8" id="KW-0275">Fatty acid biosynthesis</keyword>
<keyword evidence="4 8" id="KW-0276">Fatty acid metabolism</keyword>
<evidence type="ECO:0000256" key="6">
    <source>
        <dbReference type="ARBA" id="ARBA00023160"/>
    </source>
</evidence>
<dbReference type="PROSITE" id="PS00188">
    <property type="entry name" value="BIOTIN"/>
    <property type="match status" value="1"/>
</dbReference>